<dbReference type="EMBL" id="KN831826">
    <property type="protein sequence ID" value="KIM35250.1"/>
    <property type="molecule type" value="Genomic_DNA"/>
</dbReference>
<dbReference type="HOGENOM" id="CLU_2413509_0_0_1"/>
<gene>
    <name evidence="2" type="ORF">M413DRAFT_351574</name>
</gene>
<accession>A0A0C3BEQ1</accession>
<evidence type="ECO:0000313" key="3">
    <source>
        <dbReference type="Proteomes" id="UP000053424"/>
    </source>
</evidence>
<evidence type="ECO:0000313" key="2">
    <source>
        <dbReference type="EMBL" id="KIM35250.1"/>
    </source>
</evidence>
<dbReference type="AlphaFoldDB" id="A0A0C3BEQ1"/>
<reference evidence="2 3" key="1">
    <citation type="submission" date="2014-04" db="EMBL/GenBank/DDBJ databases">
        <authorList>
            <consortium name="DOE Joint Genome Institute"/>
            <person name="Kuo A."/>
            <person name="Gay G."/>
            <person name="Dore J."/>
            <person name="Kohler A."/>
            <person name="Nagy L.G."/>
            <person name="Floudas D."/>
            <person name="Copeland A."/>
            <person name="Barry K.W."/>
            <person name="Cichocki N."/>
            <person name="Veneault-Fourrey C."/>
            <person name="LaButti K."/>
            <person name="Lindquist E.A."/>
            <person name="Lipzen A."/>
            <person name="Lundell T."/>
            <person name="Morin E."/>
            <person name="Murat C."/>
            <person name="Sun H."/>
            <person name="Tunlid A."/>
            <person name="Henrissat B."/>
            <person name="Grigoriev I.V."/>
            <person name="Hibbett D.S."/>
            <person name="Martin F."/>
            <person name="Nordberg H.P."/>
            <person name="Cantor M.N."/>
            <person name="Hua S.X."/>
        </authorList>
    </citation>
    <scope>NUCLEOTIDE SEQUENCE [LARGE SCALE GENOMIC DNA]</scope>
    <source>
        <strain evidence="3">h7</strain>
    </source>
</reference>
<reference evidence="3" key="2">
    <citation type="submission" date="2015-01" db="EMBL/GenBank/DDBJ databases">
        <title>Evolutionary Origins and Diversification of the Mycorrhizal Mutualists.</title>
        <authorList>
            <consortium name="DOE Joint Genome Institute"/>
            <consortium name="Mycorrhizal Genomics Consortium"/>
            <person name="Kohler A."/>
            <person name="Kuo A."/>
            <person name="Nagy L.G."/>
            <person name="Floudas D."/>
            <person name="Copeland A."/>
            <person name="Barry K.W."/>
            <person name="Cichocki N."/>
            <person name="Veneault-Fourrey C."/>
            <person name="LaButti K."/>
            <person name="Lindquist E.A."/>
            <person name="Lipzen A."/>
            <person name="Lundell T."/>
            <person name="Morin E."/>
            <person name="Murat C."/>
            <person name="Riley R."/>
            <person name="Ohm R."/>
            <person name="Sun H."/>
            <person name="Tunlid A."/>
            <person name="Henrissat B."/>
            <person name="Grigoriev I.V."/>
            <person name="Hibbett D.S."/>
            <person name="Martin F."/>
        </authorList>
    </citation>
    <scope>NUCLEOTIDE SEQUENCE [LARGE SCALE GENOMIC DNA]</scope>
    <source>
        <strain evidence="3">h7</strain>
    </source>
</reference>
<organism evidence="2 3">
    <name type="scientific">Hebeloma cylindrosporum</name>
    <dbReference type="NCBI Taxonomy" id="76867"/>
    <lineage>
        <taxon>Eukaryota</taxon>
        <taxon>Fungi</taxon>
        <taxon>Dikarya</taxon>
        <taxon>Basidiomycota</taxon>
        <taxon>Agaricomycotina</taxon>
        <taxon>Agaricomycetes</taxon>
        <taxon>Agaricomycetidae</taxon>
        <taxon>Agaricales</taxon>
        <taxon>Agaricineae</taxon>
        <taxon>Hymenogastraceae</taxon>
        <taxon>Hebeloma</taxon>
    </lineage>
</organism>
<keyword evidence="3" id="KW-1185">Reference proteome</keyword>
<name>A0A0C3BEQ1_HEBCY</name>
<sequence>MLRGSFPHPQHPYFKSPGLSTSFPIDGTGSRLRFMSPVADHSGIYCLSPASIHTISLPLPNRDKPAIPWLIICALPVIPVGCTKTKCSTGEG</sequence>
<evidence type="ECO:0000256" key="1">
    <source>
        <dbReference type="SAM" id="MobiDB-lite"/>
    </source>
</evidence>
<proteinExistence type="predicted"/>
<feature type="region of interest" description="Disordered" evidence="1">
    <location>
        <begin position="1"/>
        <end position="20"/>
    </location>
</feature>
<dbReference type="Proteomes" id="UP000053424">
    <property type="component" value="Unassembled WGS sequence"/>
</dbReference>
<protein>
    <submittedName>
        <fullName evidence="2">Uncharacterized protein</fullName>
    </submittedName>
</protein>